<dbReference type="Proteomes" id="UP000298138">
    <property type="component" value="Unassembled WGS sequence"/>
</dbReference>
<dbReference type="EMBL" id="ML220136">
    <property type="protein sequence ID" value="TGZ78888.1"/>
    <property type="molecule type" value="Genomic_DNA"/>
</dbReference>
<feature type="compositionally biased region" description="Low complexity" evidence="1">
    <location>
        <begin position="83"/>
        <end position="97"/>
    </location>
</feature>
<evidence type="ECO:0000256" key="1">
    <source>
        <dbReference type="SAM" id="MobiDB-lite"/>
    </source>
</evidence>
<keyword evidence="2" id="KW-1133">Transmembrane helix</keyword>
<feature type="transmembrane region" description="Helical" evidence="2">
    <location>
        <begin position="161"/>
        <end position="182"/>
    </location>
</feature>
<keyword evidence="4" id="KW-1185">Reference proteome</keyword>
<dbReference type="InParanoid" id="A0A4S2MSH4"/>
<sequence>MTARASLQLDIPPLPHTTPSIGSNNPYRSSMLTTTSHNPPLNRTTSTATTIALRPSFDTTTPTTNLSATPTIVTSKPSPDFSTTSTRHTTRPSLTLPGGTPRKSISDIIVTMEAAPSPKGGDVESGDYCKEIGRKSLQMDAAWPARKMEEKMEMKRRRVRIAVKVVIAIVIIAGAVALGLGITKAVRDAKEKEKVG</sequence>
<dbReference type="AlphaFoldDB" id="A0A4S2MSH4"/>
<proteinExistence type="predicted"/>
<evidence type="ECO:0000256" key="2">
    <source>
        <dbReference type="SAM" id="Phobius"/>
    </source>
</evidence>
<name>A0A4S2MSH4_9PEZI</name>
<feature type="compositionally biased region" description="Polar residues" evidence="1">
    <location>
        <begin position="17"/>
        <end position="50"/>
    </location>
</feature>
<feature type="region of interest" description="Disordered" evidence="1">
    <location>
        <begin position="1"/>
        <end position="102"/>
    </location>
</feature>
<keyword evidence="2" id="KW-0472">Membrane</keyword>
<evidence type="ECO:0000313" key="4">
    <source>
        <dbReference type="Proteomes" id="UP000298138"/>
    </source>
</evidence>
<reference evidence="3 4" key="1">
    <citation type="submission" date="2019-04" db="EMBL/GenBank/DDBJ databases">
        <title>Comparative genomics and transcriptomics to analyze fruiting body development in filamentous ascomycetes.</title>
        <authorList>
            <consortium name="DOE Joint Genome Institute"/>
            <person name="Lutkenhaus R."/>
            <person name="Traeger S."/>
            <person name="Breuer J."/>
            <person name="Kuo A."/>
            <person name="Lipzen A."/>
            <person name="Pangilinan J."/>
            <person name="Dilworth D."/>
            <person name="Sandor L."/>
            <person name="Poggeler S."/>
            <person name="Barry K."/>
            <person name="Grigoriev I.V."/>
            <person name="Nowrousian M."/>
        </authorList>
    </citation>
    <scope>NUCLEOTIDE SEQUENCE [LARGE SCALE GENOMIC DNA]</scope>
    <source>
        <strain evidence="3 4">CBS 389.68</strain>
    </source>
</reference>
<protein>
    <submittedName>
        <fullName evidence="3">Uncharacterized protein</fullName>
    </submittedName>
</protein>
<keyword evidence="2" id="KW-0812">Transmembrane</keyword>
<feature type="compositionally biased region" description="Low complexity" evidence="1">
    <location>
        <begin position="59"/>
        <end position="71"/>
    </location>
</feature>
<accession>A0A4S2MSH4</accession>
<evidence type="ECO:0000313" key="3">
    <source>
        <dbReference type="EMBL" id="TGZ78888.1"/>
    </source>
</evidence>
<feature type="compositionally biased region" description="Polar residues" evidence="1">
    <location>
        <begin position="72"/>
        <end position="82"/>
    </location>
</feature>
<gene>
    <name evidence="3" type="ORF">EX30DRAFT_350615</name>
</gene>
<organism evidence="3 4">
    <name type="scientific">Ascodesmis nigricans</name>
    <dbReference type="NCBI Taxonomy" id="341454"/>
    <lineage>
        <taxon>Eukaryota</taxon>
        <taxon>Fungi</taxon>
        <taxon>Dikarya</taxon>
        <taxon>Ascomycota</taxon>
        <taxon>Pezizomycotina</taxon>
        <taxon>Pezizomycetes</taxon>
        <taxon>Pezizales</taxon>
        <taxon>Ascodesmidaceae</taxon>
        <taxon>Ascodesmis</taxon>
    </lineage>
</organism>